<sequence>MITDFAIYLIEPESDSLKRRTTLAAIEKICVSELSDNFLVVMIPTEYDLLIASARKNEIITAFVEAYGPEVVSSNSKSFTFHVT</sequence>
<dbReference type="EMBL" id="OY731399">
    <property type="protein sequence ID" value="CAJ1932304.1"/>
    <property type="molecule type" value="Genomic_DNA"/>
</dbReference>
<reference evidence="2" key="1">
    <citation type="submission" date="2023-10" db="EMBL/GenBank/DDBJ databases">
        <authorList>
            <person name="Domelevo Entfellner J.-B."/>
        </authorList>
    </citation>
    <scope>NUCLEOTIDE SEQUENCE</scope>
</reference>
<protein>
    <recommendedName>
        <fullName evidence="1">TH1 domain-containing protein</fullName>
    </recommendedName>
</protein>
<feature type="domain" description="TH1" evidence="1">
    <location>
        <begin position="1"/>
        <end position="84"/>
    </location>
</feature>
<dbReference type="Gramene" id="rna-AYBTSS11_LOCUS5745">
    <property type="protein sequence ID" value="CAJ1932304.1"/>
    <property type="gene ID" value="gene-AYBTSS11_LOCUS5745"/>
</dbReference>
<evidence type="ECO:0000259" key="1">
    <source>
        <dbReference type="PROSITE" id="PS51757"/>
    </source>
</evidence>
<evidence type="ECO:0000313" key="2">
    <source>
        <dbReference type="EMBL" id="CAJ1932304.1"/>
    </source>
</evidence>
<dbReference type="Proteomes" id="UP001189624">
    <property type="component" value="Chromosome 2"/>
</dbReference>
<dbReference type="InterPro" id="IPR010926">
    <property type="entry name" value="Myosin_TH1"/>
</dbReference>
<keyword evidence="3" id="KW-1185">Reference proteome</keyword>
<gene>
    <name evidence="2" type="ORF">AYBTSS11_LOCUS5745</name>
</gene>
<dbReference type="GO" id="GO:0016459">
    <property type="term" value="C:myosin complex"/>
    <property type="evidence" value="ECO:0007669"/>
    <property type="project" value="InterPro"/>
</dbReference>
<dbReference type="GO" id="GO:0003774">
    <property type="term" value="F:cytoskeletal motor activity"/>
    <property type="evidence" value="ECO:0007669"/>
    <property type="project" value="InterPro"/>
</dbReference>
<dbReference type="PROSITE" id="PS51757">
    <property type="entry name" value="TH1"/>
    <property type="match status" value="1"/>
</dbReference>
<name>A0AA86S8V3_9FABA</name>
<evidence type="ECO:0000313" key="3">
    <source>
        <dbReference type="Proteomes" id="UP001189624"/>
    </source>
</evidence>
<proteinExistence type="predicted"/>
<dbReference type="Pfam" id="PF06017">
    <property type="entry name" value="Myosin_TH1"/>
    <property type="match status" value="1"/>
</dbReference>
<dbReference type="AlphaFoldDB" id="A0AA86S8V3"/>
<dbReference type="PANTHER" id="PTHR34969">
    <property type="entry name" value="OS01G0621700 PROTEIN"/>
    <property type="match status" value="1"/>
</dbReference>
<dbReference type="PANTHER" id="PTHR34969:SF5">
    <property type="entry name" value="MYOSIN HEAVY CHAIN-LIKE PROTEIN"/>
    <property type="match status" value="1"/>
</dbReference>
<accession>A0AA86S8V3</accession>
<organism evidence="2 3">
    <name type="scientific">Sphenostylis stenocarpa</name>
    <dbReference type="NCBI Taxonomy" id="92480"/>
    <lineage>
        <taxon>Eukaryota</taxon>
        <taxon>Viridiplantae</taxon>
        <taxon>Streptophyta</taxon>
        <taxon>Embryophyta</taxon>
        <taxon>Tracheophyta</taxon>
        <taxon>Spermatophyta</taxon>
        <taxon>Magnoliopsida</taxon>
        <taxon>eudicotyledons</taxon>
        <taxon>Gunneridae</taxon>
        <taxon>Pentapetalae</taxon>
        <taxon>rosids</taxon>
        <taxon>fabids</taxon>
        <taxon>Fabales</taxon>
        <taxon>Fabaceae</taxon>
        <taxon>Papilionoideae</taxon>
        <taxon>50 kb inversion clade</taxon>
        <taxon>NPAAA clade</taxon>
        <taxon>indigoferoid/millettioid clade</taxon>
        <taxon>Phaseoleae</taxon>
        <taxon>Sphenostylis</taxon>
    </lineage>
</organism>